<dbReference type="AlphaFoldDB" id="A0A9W6C875"/>
<proteinExistence type="predicted"/>
<evidence type="ECO:0000259" key="2">
    <source>
        <dbReference type="Pfam" id="PF23988"/>
    </source>
</evidence>
<name>A0A9W6C875_9FIRM</name>
<organism evidence="3 4">
    <name type="scientific">Sellimonas catena</name>
    <dbReference type="NCBI Taxonomy" id="2994035"/>
    <lineage>
        <taxon>Bacteria</taxon>
        <taxon>Bacillati</taxon>
        <taxon>Bacillota</taxon>
        <taxon>Clostridia</taxon>
        <taxon>Lachnospirales</taxon>
        <taxon>Lachnospiraceae</taxon>
        <taxon>Sellimonas</taxon>
    </lineage>
</organism>
<dbReference type="EMBL" id="BSBO01000056">
    <property type="protein sequence ID" value="GLG06244.1"/>
    <property type="molecule type" value="Genomic_DNA"/>
</dbReference>
<dbReference type="Pfam" id="PF22007">
    <property type="entry name" value="DUF6930"/>
    <property type="match status" value="1"/>
</dbReference>
<accession>A0A9W6C875</accession>
<comment type="caution">
    <text evidence="3">The sequence shown here is derived from an EMBL/GenBank/DDBJ whole genome shotgun (WGS) entry which is preliminary data.</text>
</comment>
<evidence type="ECO:0000313" key="4">
    <source>
        <dbReference type="Proteomes" id="UP001145145"/>
    </source>
</evidence>
<evidence type="ECO:0000313" key="3">
    <source>
        <dbReference type="EMBL" id="GLG06244.1"/>
    </source>
</evidence>
<sequence>MRKEAGREEWKKLYDVATRIRELKPWEDFWDLDLICLREGEKEDAAFVSILGKGGEYYGIVVYEGYRDLNTFMMMLNQEALNLSTEFVMGNQSSLACYWGNREELTEKEREIIKDTGYKYRGKNQWLYFRSYKEGYYPYQLNQDEVHRMCYYLELLEEAVLTYRSEEVNVNFRGGEMYVYSIDPDTDNHYWGAEELPFVSFNYRSLKLNDAEIIETLKNVPNNRYVLEMDVAYQAAKINDKSYNRPGSMRMVVIAEARTELIMKAQILGPEEDQLESLANSLIEFIGQFGAPREIRVSNIIVEAALEELCEITDIKLRRVKRLPVIEDFINGMGERMR</sequence>
<dbReference type="InterPro" id="IPR054216">
    <property type="entry name" value="DUF6930"/>
</dbReference>
<reference evidence="3 4" key="1">
    <citation type="journal article" date="2023" name="Int. J. Syst. Evol. Microbiol.">
        <title>Sellimonas catena sp. nov., isolated from human faeces.</title>
        <authorList>
            <person name="Hisatomi A."/>
            <person name="Ohkuma M."/>
            <person name="Sakamoto M."/>
        </authorList>
    </citation>
    <scope>NUCLEOTIDE SEQUENCE [LARGE SCALE GENOMIC DNA]</scope>
    <source>
        <strain evidence="3 4">12EGH17</strain>
    </source>
</reference>
<dbReference type="InterPro" id="IPR055733">
    <property type="entry name" value="DUF7309"/>
</dbReference>
<gene>
    <name evidence="3" type="ORF">Selli1_34180</name>
</gene>
<dbReference type="Proteomes" id="UP001145145">
    <property type="component" value="Unassembled WGS sequence"/>
</dbReference>
<feature type="domain" description="DUF6930" evidence="1">
    <location>
        <begin position="214"/>
        <end position="333"/>
    </location>
</feature>
<keyword evidence="4" id="KW-1185">Reference proteome</keyword>
<protein>
    <submittedName>
        <fullName evidence="3">Uncharacterized protein</fullName>
    </submittedName>
</protein>
<dbReference type="RefSeq" id="WP_281874282.1">
    <property type="nucleotide sequence ID" value="NZ_BSBO01000056.1"/>
</dbReference>
<dbReference type="Pfam" id="PF23988">
    <property type="entry name" value="DUF7309"/>
    <property type="match status" value="1"/>
</dbReference>
<evidence type="ECO:0000259" key="1">
    <source>
        <dbReference type="Pfam" id="PF22007"/>
    </source>
</evidence>
<feature type="domain" description="DUF7309" evidence="2">
    <location>
        <begin position="10"/>
        <end position="178"/>
    </location>
</feature>